<dbReference type="EMBL" id="BARW01029703">
    <property type="protein sequence ID" value="GAJ12347.1"/>
    <property type="molecule type" value="Genomic_DNA"/>
</dbReference>
<evidence type="ECO:0000313" key="1">
    <source>
        <dbReference type="EMBL" id="GAJ12347.1"/>
    </source>
</evidence>
<proteinExistence type="predicted"/>
<reference evidence="1" key="1">
    <citation type="journal article" date="2014" name="Front. Microbiol.">
        <title>High frequency of phylogenetically diverse reductive dehalogenase-homologous genes in deep subseafloor sedimentary metagenomes.</title>
        <authorList>
            <person name="Kawai M."/>
            <person name="Futagami T."/>
            <person name="Toyoda A."/>
            <person name="Takaki Y."/>
            <person name="Nishi S."/>
            <person name="Hori S."/>
            <person name="Arai W."/>
            <person name="Tsubouchi T."/>
            <person name="Morono Y."/>
            <person name="Uchiyama I."/>
            <person name="Ito T."/>
            <person name="Fujiyama A."/>
            <person name="Inagaki F."/>
            <person name="Takami H."/>
        </authorList>
    </citation>
    <scope>NUCLEOTIDE SEQUENCE</scope>
    <source>
        <strain evidence="1">Expedition CK06-06</strain>
    </source>
</reference>
<protein>
    <submittedName>
        <fullName evidence="1">Uncharacterized protein</fullName>
    </submittedName>
</protein>
<feature type="non-terminal residue" evidence="1">
    <location>
        <position position="87"/>
    </location>
</feature>
<sequence>MELICAMHMIKGGFEVELEYTVDKVLCDIYATKGYGTAIVEVETGFVSPENARDPITYLRARIASKITRYSGFANKFILATPPYYIM</sequence>
<comment type="caution">
    <text evidence="1">The sequence shown here is derived from an EMBL/GenBank/DDBJ whole genome shotgun (WGS) entry which is preliminary data.</text>
</comment>
<accession>X1V7Z2</accession>
<name>X1V7Z2_9ZZZZ</name>
<gene>
    <name evidence="1" type="ORF">S12H4_47664</name>
</gene>
<dbReference type="AlphaFoldDB" id="X1V7Z2"/>
<organism evidence="1">
    <name type="scientific">marine sediment metagenome</name>
    <dbReference type="NCBI Taxonomy" id="412755"/>
    <lineage>
        <taxon>unclassified sequences</taxon>
        <taxon>metagenomes</taxon>
        <taxon>ecological metagenomes</taxon>
    </lineage>
</organism>